<feature type="transmembrane region" description="Helical" evidence="5">
    <location>
        <begin position="9"/>
        <end position="29"/>
    </location>
</feature>
<evidence type="ECO:0000256" key="5">
    <source>
        <dbReference type="SAM" id="Phobius"/>
    </source>
</evidence>
<dbReference type="EMBL" id="KC513604">
    <property type="protein sequence ID" value="AGE94893.1"/>
    <property type="molecule type" value="Genomic_DNA"/>
</dbReference>
<evidence type="ECO:0000259" key="6">
    <source>
        <dbReference type="PROSITE" id="PS51719"/>
    </source>
</evidence>
<keyword evidence="2 3" id="KW-0342">GTP-binding</keyword>
<reference evidence="7" key="1">
    <citation type="journal article" date="2013" name="Eukaryot. Cell">
        <title>Extremely Reduced Levels of Heterozygosity in the Vertebrate Pathogen Encephalitozoon cuniculi.</title>
        <authorList>
            <person name="Selman M."/>
            <person name="Sak B."/>
            <person name="Kvac M."/>
            <person name="Farinelli L."/>
            <person name="Weiss L.M."/>
            <person name="Corradi N."/>
        </authorList>
    </citation>
    <scope>NUCLEOTIDE SEQUENCE</scope>
</reference>
<gene>
    <name evidence="7" type="ORF">ECU11_1950</name>
</gene>
<dbReference type="VEuPathDB" id="MicrosporidiaDB:ECU11_1950"/>
<dbReference type="GO" id="GO:0005938">
    <property type="term" value="C:cell cortex"/>
    <property type="evidence" value="ECO:0007669"/>
    <property type="project" value="UniProtKB-ARBA"/>
</dbReference>
<dbReference type="VEuPathDB" id="MicrosporidiaDB:AEWR_111950"/>
<dbReference type="PANTHER" id="PTHR18884">
    <property type="entry name" value="SEPTIN"/>
    <property type="match status" value="1"/>
</dbReference>
<dbReference type="GO" id="GO:0032156">
    <property type="term" value="C:septin cytoskeleton"/>
    <property type="evidence" value="ECO:0007669"/>
    <property type="project" value="UniProtKB-ARBA"/>
</dbReference>
<name>M1K285_ENCCN</name>
<dbReference type="VEuPathDB" id="MicrosporidiaDB:AEWQ_111950"/>
<organism evidence="7">
    <name type="scientific">Encephalitozoon cuniculi</name>
    <name type="common">Microsporidian parasite</name>
    <dbReference type="NCBI Taxonomy" id="6035"/>
    <lineage>
        <taxon>Eukaryota</taxon>
        <taxon>Fungi</taxon>
        <taxon>Fungi incertae sedis</taxon>
        <taxon>Microsporidia</taxon>
        <taxon>Unikaryonidae</taxon>
        <taxon>Encephalitozoon</taxon>
    </lineage>
</organism>
<dbReference type="InterPro" id="IPR030379">
    <property type="entry name" value="G_SEPTIN_dom"/>
</dbReference>
<dbReference type="SUPFAM" id="SSF52540">
    <property type="entry name" value="P-loop containing nucleoside triphosphate hydrolases"/>
    <property type="match status" value="1"/>
</dbReference>
<dbReference type="Pfam" id="PF00735">
    <property type="entry name" value="Septin"/>
    <property type="match status" value="1"/>
</dbReference>
<dbReference type="Gene3D" id="3.40.50.300">
    <property type="entry name" value="P-loop containing nucleotide triphosphate hydrolases"/>
    <property type="match status" value="1"/>
</dbReference>
<proteinExistence type="inferred from homology"/>
<accession>M1K285</accession>
<evidence type="ECO:0000256" key="1">
    <source>
        <dbReference type="ARBA" id="ARBA00022741"/>
    </source>
</evidence>
<protein>
    <submittedName>
        <fullName evidence="7">Septin-like protein</fullName>
    </submittedName>
</protein>
<evidence type="ECO:0000256" key="2">
    <source>
        <dbReference type="ARBA" id="ARBA00023134"/>
    </source>
</evidence>
<dbReference type="PROSITE" id="PS51719">
    <property type="entry name" value="G_SEPTIN"/>
    <property type="match status" value="1"/>
</dbReference>
<dbReference type="PIRSF" id="PIRSF006698">
    <property type="entry name" value="Septin"/>
    <property type="match status" value="1"/>
</dbReference>
<evidence type="ECO:0000256" key="3">
    <source>
        <dbReference type="RuleBase" id="RU004560"/>
    </source>
</evidence>
<dbReference type="InterPro" id="IPR027417">
    <property type="entry name" value="P-loop_NTPase"/>
</dbReference>
<dbReference type="OMA" id="DIHYEYY"/>
<evidence type="ECO:0000313" key="7">
    <source>
        <dbReference type="EMBL" id="AGE94893.1"/>
    </source>
</evidence>
<keyword evidence="5" id="KW-1133">Transmembrane helix</keyword>
<dbReference type="VEuPathDB" id="MicrosporidiaDB:M970_111950"/>
<keyword evidence="4" id="KW-0175">Coiled coil</keyword>
<dbReference type="InterPro" id="IPR016491">
    <property type="entry name" value="Septin"/>
</dbReference>
<dbReference type="AlphaFoldDB" id="M1K285"/>
<keyword evidence="5" id="KW-0472">Membrane</keyword>
<dbReference type="GO" id="GO:0005525">
    <property type="term" value="F:GTP binding"/>
    <property type="evidence" value="ECO:0007669"/>
    <property type="project" value="UniProtKB-KW"/>
</dbReference>
<sequence length="399" mass="46546">MQCHRETMYFLWLLFVPCNTFLSLGIIHISPTHKYRLHNKQTNMKNIPTIVRNLGTINIRNNVGFSSVPDQVRESSMVKGFELNVLVVGRRGLGTSTLINSIFAAPLVDKKRTNNITATRNEIVENDISLEISIVTYHEANISPVLDYINAMNREYFDNEQGLYKAFKDNRVHVCLYLLPSDTLTDQEIKNMYELSQSCNLVPIIPKADMYTPDELADVKENVRQILSENNIFSFVPYLNENDGDLTEEVADIVGCMPFAVIASETMYEHGGEIIRGRKYPWGFINIDQEESNDFKRLQRLLIYTNLDELTMKTNHLFYNNYRKKIFEIENDCGAMKEARYLRLRTETIRILNDKYESRINALRKEEEEMERFYSEKIREMNDKMGEISKQVEKSLHVE</sequence>
<feature type="domain" description="Septin-type G" evidence="6">
    <location>
        <begin position="79"/>
        <end position="329"/>
    </location>
</feature>
<keyword evidence="1 3" id="KW-0547">Nucleotide-binding</keyword>
<feature type="coiled-coil region" evidence="4">
    <location>
        <begin position="349"/>
        <end position="384"/>
    </location>
</feature>
<evidence type="ECO:0000256" key="4">
    <source>
        <dbReference type="SAM" id="Coils"/>
    </source>
</evidence>
<comment type="similarity">
    <text evidence="3">Belongs to the TRAFAC class TrmE-Era-EngA-EngB-Septin-like GTPase superfamily. Septin GTPase family.</text>
</comment>
<dbReference type="VEuPathDB" id="MicrosporidiaDB:AEWD_111950"/>
<keyword evidence="5" id="KW-0812">Transmembrane</keyword>